<feature type="domain" description="Zn(2)-C6 fungal-type" evidence="8">
    <location>
        <begin position="93"/>
        <end position="124"/>
    </location>
</feature>
<feature type="compositionally biased region" description="Pro residues" evidence="7">
    <location>
        <begin position="27"/>
        <end position="43"/>
    </location>
</feature>
<keyword evidence="1" id="KW-0479">Metal-binding</keyword>
<evidence type="ECO:0000313" key="10">
    <source>
        <dbReference type="Proteomes" id="UP001498398"/>
    </source>
</evidence>
<sequence length="312" mass="33023">MTTEQPKPATNSEQPTTYPSTTGTFTYPPPPPGYPLFAYPPPVDGQQPDTNGAPYPIVYPPGMLYAFPPHMPPAALPALGTTVRPKRKQVKMACTNCAAACKRCDNARPCERCQKYGITDSCVDGQRKERKKGIKRGPYKRKNKQTSDSANGSDNNPQSGEGEPSSTASTPAHPLSHLPLPPEGYYSIYYPPLGAYTPPDGQPGPDGPPPNGPPPPMVPFYVGSFPPYPFPLPPPGTIFQLPPSSSHPLPLPVAQALTAEAGSAPQAEDKAEKASNQTQSAEGDLSTSTEPQSKDETGNTASRADSGDSAKI</sequence>
<dbReference type="PANTHER" id="PTHR47659:SF7">
    <property type="entry name" value="FUNGAL TRANSCRIPTIONAL REGULATORY PROTEIN, N-TERMINAL DOMAIN-CONTAINING PROTEIN"/>
    <property type="match status" value="1"/>
</dbReference>
<feature type="region of interest" description="Disordered" evidence="7">
    <location>
        <begin position="125"/>
        <end position="312"/>
    </location>
</feature>
<keyword evidence="4" id="KW-0238">DNA-binding</keyword>
<dbReference type="EMBL" id="JBANRG010000010">
    <property type="protein sequence ID" value="KAK7462846.1"/>
    <property type="molecule type" value="Genomic_DNA"/>
</dbReference>
<dbReference type="Proteomes" id="UP001498398">
    <property type="component" value="Unassembled WGS sequence"/>
</dbReference>
<dbReference type="InterPro" id="IPR001138">
    <property type="entry name" value="Zn2Cys6_DnaBD"/>
</dbReference>
<keyword evidence="6" id="KW-0539">Nucleus</keyword>
<evidence type="ECO:0000256" key="7">
    <source>
        <dbReference type="SAM" id="MobiDB-lite"/>
    </source>
</evidence>
<evidence type="ECO:0000313" key="9">
    <source>
        <dbReference type="EMBL" id="KAK7462846.1"/>
    </source>
</evidence>
<keyword evidence="5" id="KW-0804">Transcription</keyword>
<keyword evidence="2" id="KW-0862">Zinc</keyword>
<feature type="compositionally biased region" description="Pro residues" evidence="7">
    <location>
        <begin position="200"/>
        <end position="218"/>
    </location>
</feature>
<evidence type="ECO:0000256" key="1">
    <source>
        <dbReference type="ARBA" id="ARBA00022723"/>
    </source>
</evidence>
<dbReference type="PANTHER" id="PTHR47659">
    <property type="entry name" value="ZN(II)2CYS6 TRANSCRIPTION FACTOR (EUROFUNG)-RELATED"/>
    <property type="match status" value="1"/>
</dbReference>
<feature type="region of interest" description="Disordered" evidence="7">
    <location>
        <begin position="1"/>
        <end position="54"/>
    </location>
</feature>
<feature type="compositionally biased region" description="Low complexity" evidence="7">
    <location>
        <begin position="15"/>
        <end position="26"/>
    </location>
</feature>
<evidence type="ECO:0000256" key="2">
    <source>
        <dbReference type="ARBA" id="ARBA00022833"/>
    </source>
</evidence>
<dbReference type="InterPro" id="IPR050335">
    <property type="entry name" value="ERT1_acuK_gluconeogen_tf"/>
</dbReference>
<evidence type="ECO:0000256" key="6">
    <source>
        <dbReference type="ARBA" id="ARBA00023242"/>
    </source>
</evidence>
<evidence type="ECO:0000256" key="5">
    <source>
        <dbReference type="ARBA" id="ARBA00023163"/>
    </source>
</evidence>
<proteinExistence type="predicted"/>
<keyword evidence="3" id="KW-0805">Transcription regulation</keyword>
<feature type="compositionally biased region" description="Polar residues" evidence="7">
    <location>
        <begin position="146"/>
        <end position="170"/>
    </location>
</feature>
<dbReference type="SMART" id="SM00066">
    <property type="entry name" value="GAL4"/>
    <property type="match status" value="1"/>
</dbReference>
<gene>
    <name evidence="9" type="ORF">VKT23_007422</name>
</gene>
<reference evidence="9 10" key="1">
    <citation type="submission" date="2024-01" db="EMBL/GenBank/DDBJ databases">
        <title>A draft genome for the cacao thread blight pathogen Marasmiellus scandens.</title>
        <authorList>
            <person name="Baruah I.K."/>
            <person name="Leung J."/>
            <person name="Bukari Y."/>
            <person name="Amoako-Attah I."/>
            <person name="Meinhardt L.W."/>
            <person name="Bailey B.A."/>
            <person name="Cohen S.P."/>
        </authorList>
    </citation>
    <scope>NUCLEOTIDE SEQUENCE [LARGE SCALE GENOMIC DNA]</scope>
    <source>
        <strain evidence="9 10">GH-19</strain>
    </source>
</reference>
<organism evidence="9 10">
    <name type="scientific">Marasmiellus scandens</name>
    <dbReference type="NCBI Taxonomy" id="2682957"/>
    <lineage>
        <taxon>Eukaryota</taxon>
        <taxon>Fungi</taxon>
        <taxon>Dikarya</taxon>
        <taxon>Basidiomycota</taxon>
        <taxon>Agaricomycotina</taxon>
        <taxon>Agaricomycetes</taxon>
        <taxon>Agaricomycetidae</taxon>
        <taxon>Agaricales</taxon>
        <taxon>Marasmiineae</taxon>
        <taxon>Omphalotaceae</taxon>
        <taxon>Marasmiellus</taxon>
    </lineage>
</organism>
<feature type="compositionally biased region" description="Pro residues" evidence="7">
    <location>
        <begin position="226"/>
        <end position="236"/>
    </location>
</feature>
<name>A0ABR1JKT0_9AGAR</name>
<accession>A0ABR1JKT0</accession>
<keyword evidence="10" id="KW-1185">Reference proteome</keyword>
<feature type="compositionally biased region" description="Polar residues" evidence="7">
    <location>
        <begin position="1"/>
        <end position="14"/>
    </location>
</feature>
<feature type="compositionally biased region" description="Basic residues" evidence="7">
    <location>
        <begin position="128"/>
        <end position="144"/>
    </location>
</feature>
<feature type="compositionally biased region" description="Polar residues" evidence="7">
    <location>
        <begin position="274"/>
        <end position="291"/>
    </location>
</feature>
<evidence type="ECO:0000259" key="8">
    <source>
        <dbReference type="PROSITE" id="PS50048"/>
    </source>
</evidence>
<dbReference type="PROSITE" id="PS50048">
    <property type="entry name" value="ZN2_CY6_FUNGAL_2"/>
    <property type="match status" value="1"/>
</dbReference>
<comment type="caution">
    <text evidence="9">The sequence shown here is derived from an EMBL/GenBank/DDBJ whole genome shotgun (WGS) entry which is preliminary data.</text>
</comment>
<dbReference type="CDD" id="cd00067">
    <property type="entry name" value="GAL4"/>
    <property type="match status" value="1"/>
</dbReference>
<evidence type="ECO:0000256" key="3">
    <source>
        <dbReference type="ARBA" id="ARBA00023015"/>
    </source>
</evidence>
<evidence type="ECO:0000256" key="4">
    <source>
        <dbReference type="ARBA" id="ARBA00023125"/>
    </source>
</evidence>
<protein>
    <recommendedName>
        <fullName evidence="8">Zn(2)-C6 fungal-type domain-containing protein</fullName>
    </recommendedName>
</protein>